<feature type="region of interest" description="Disordered" evidence="1">
    <location>
        <begin position="433"/>
        <end position="478"/>
    </location>
</feature>
<sequence length="478" mass="54392">MIDQLFIRICYFPSFPFSLHFLRSEEEPVEGLLISLHSSISQTKTPQKVHSAIQTFGIPQTGPFLDSQTLSHAQTSPDLLVLIFEYSFGLQTQEVVELLTFKPFELQLLFEFVDEEQYQTHSISSSILFLNHSEEIVKLCGDDSTTISFIAQILTLSITNSSDIVAEYSSAGQITFSESMLELDKTNDLKLTKTDLLNNNSFLSILLTQRSLRPTLAPDFTTLLVSLSKLLMFTWEDFIRVNEAILAVVERVQRRTRLDGSELAFPPLIQADLLSEVTSTLLKVVEKDRRTYTQTCVNGYPIISYTRQHPEKYESLFVLSVPLLQRSISFLLHLWTVFASLVEREPTTVSSFVSLLRFVSLLQNWQLTLTGIKSFVHIFYSLLHTKDPRLSLLFQLAAHCHPSLPLLPFSTLLQRRLANEVKAVGVLSTRKRRETRKSVSAFEEKMSETEAQNSKPAAEQDEPKEQADDDNELFQSHS</sequence>
<organism evidence="2 3">
    <name type="scientific">Blattamonas nauphoetae</name>
    <dbReference type="NCBI Taxonomy" id="2049346"/>
    <lineage>
        <taxon>Eukaryota</taxon>
        <taxon>Metamonada</taxon>
        <taxon>Preaxostyla</taxon>
        <taxon>Oxymonadida</taxon>
        <taxon>Blattamonas</taxon>
    </lineage>
</organism>
<gene>
    <name evidence="2" type="ORF">BLNAU_15495</name>
</gene>
<evidence type="ECO:0000256" key="1">
    <source>
        <dbReference type="SAM" id="MobiDB-lite"/>
    </source>
</evidence>
<accession>A0ABQ9XEJ8</accession>
<evidence type="ECO:0000313" key="2">
    <source>
        <dbReference type="EMBL" id="KAK2949635.1"/>
    </source>
</evidence>
<evidence type="ECO:0000313" key="3">
    <source>
        <dbReference type="Proteomes" id="UP001281761"/>
    </source>
</evidence>
<reference evidence="2 3" key="1">
    <citation type="journal article" date="2022" name="bioRxiv">
        <title>Genomics of Preaxostyla Flagellates Illuminates Evolutionary Transitions and the Path Towards Mitochondrial Loss.</title>
        <authorList>
            <person name="Novak L.V.F."/>
            <person name="Treitli S.C."/>
            <person name="Pyrih J."/>
            <person name="Halakuc P."/>
            <person name="Pipaliya S.V."/>
            <person name="Vacek V."/>
            <person name="Brzon O."/>
            <person name="Soukal P."/>
            <person name="Eme L."/>
            <person name="Dacks J.B."/>
            <person name="Karnkowska A."/>
            <person name="Elias M."/>
            <person name="Hampl V."/>
        </authorList>
    </citation>
    <scope>NUCLEOTIDE SEQUENCE [LARGE SCALE GENOMIC DNA]</scope>
    <source>
        <strain evidence="2">NAU3</strain>
        <tissue evidence="2">Gut</tissue>
    </source>
</reference>
<protein>
    <submittedName>
        <fullName evidence="2">Uncharacterized protein</fullName>
    </submittedName>
</protein>
<dbReference type="Proteomes" id="UP001281761">
    <property type="component" value="Unassembled WGS sequence"/>
</dbReference>
<keyword evidence="3" id="KW-1185">Reference proteome</keyword>
<comment type="caution">
    <text evidence="2">The sequence shown here is derived from an EMBL/GenBank/DDBJ whole genome shotgun (WGS) entry which is preliminary data.</text>
</comment>
<name>A0ABQ9XEJ8_9EUKA</name>
<dbReference type="EMBL" id="JARBJD010000153">
    <property type="protein sequence ID" value="KAK2949635.1"/>
    <property type="molecule type" value="Genomic_DNA"/>
</dbReference>
<proteinExistence type="predicted"/>